<proteinExistence type="predicted"/>
<accession>A0ABR6BN15</accession>
<comment type="caution">
    <text evidence="2">The sequence shown here is derived from an EMBL/GenBank/DDBJ whole genome shotgun (WGS) entry which is preliminary data.</text>
</comment>
<evidence type="ECO:0000313" key="3">
    <source>
        <dbReference type="Proteomes" id="UP000517916"/>
    </source>
</evidence>
<feature type="compositionally biased region" description="Low complexity" evidence="1">
    <location>
        <begin position="11"/>
        <end position="21"/>
    </location>
</feature>
<organism evidence="2 3">
    <name type="scientific">Kutzneria viridogrisea</name>
    <dbReference type="NCBI Taxonomy" id="47990"/>
    <lineage>
        <taxon>Bacteria</taxon>
        <taxon>Bacillati</taxon>
        <taxon>Actinomycetota</taxon>
        <taxon>Actinomycetes</taxon>
        <taxon>Pseudonocardiales</taxon>
        <taxon>Pseudonocardiaceae</taxon>
        <taxon>Kutzneria</taxon>
    </lineage>
</organism>
<gene>
    <name evidence="2" type="ORF">BC739_005519</name>
</gene>
<evidence type="ECO:0000256" key="1">
    <source>
        <dbReference type="SAM" id="MobiDB-lite"/>
    </source>
</evidence>
<dbReference type="EMBL" id="JACJID010000004">
    <property type="protein sequence ID" value="MBA8928302.1"/>
    <property type="molecule type" value="Genomic_DNA"/>
</dbReference>
<keyword evidence="3" id="KW-1185">Reference proteome</keyword>
<evidence type="ECO:0000313" key="2">
    <source>
        <dbReference type="EMBL" id="MBA8928302.1"/>
    </source>
</evidence>
<reference evidence="2 3" key="1">
    <citation type="submission" date="2020-08" db="EMBL/GenBank/DDBJ databases">
        <title>Genomic Encyclopedia of Archaeal and Bacterial Type Strains, Phase II (KMG-II): from individual species to whole genera.</title>
        <authorList>
            <person name="Goeker M."/>
        </authorList>
    </citation>
    <scope>NUCLEOTIDE SEQUENCE [LARGE SCALE GENOMIC DNA]</scope>
    <source>
        <strain evidence="2 3">DSM 43850</strain>
    </source>
</reference>
<name>A0ABR6BN15_9PSEU</name>
<sequence length="679" mass="73441">MTEPVRKGISAAAARPGGTAAKLERRSEGLDSLGVGTVEIIPVQRGTAPQRPAPHTYRVSPPKMAGWSYRLDERSREEVRAVFVPPDDFEDTVAFARQHPLVVVRVPTGHGKHVTGFRLLDRTGAEELHCLSHPRDLRRLTRERLGLGDGYLLVGGGANLARLLDRHEIARLDTELRHARARLVVVVDTDLGITDGGLGEHLTEIHGRPRAETVVHRHLRWRMAATPKAAEALLARQDVAALIEQETSPDSSPRRAAVLAGLLADSAREPDCAVDSVRTKLSQQAIGELGTWFAGLPDQRARSLAIALAVLNGLPSDTVAEVGRLLNRKLGAPHGPVGGTVLTGLRARTGKATVRTDQGLTPVEVVEYSEPAYPNLVLRHVWQEHPEAHWEIVDWLHDLGGHPIEEVRVRAGTAAGALTAVDFDYLQQQVLLPWGCSKDARHREAAAIALDASHAAPSTRAAVCDLVERWSYADTAEQVATAVRAYGGGVGADRGDAAFQAFDRLAECGDPAVVEAICASLTELVEAGTGKLAGRVLATLAQWTASPSAARSGTGTLAFLLMAADLVWAPQELPATRWPLLLRLAEPERHRAVITELWRTVLDSPEHACLSTQVLDGWAHLAERDELARRAFAALLREAATTPRAEERVRAQAQRWSQEQDTVHAPLTAQAVLAATELV</sequence>
<dbReference type="Proteomes" id="UP000517916">
    <property type="component" value="Unassembled WGS sequence"/>
</dbReference>
<protein>
    <submittedName>
        <fullName evidence="2">Uncharacterized protein</fullName>
    </submittedName>
</protein>
<feature type="region of interest" description="Disordered" evidence="1">
    <location>
        <begin position="1"/>
        <end position="25"/>
    </location>
</feature>
<dbReference type="RefSeq" id="WP_182838828.1">
    <property type="nucleotide sequence ID" value="NZ_BAAABQ010000073.1"/>
</dbReference>